<comment type="caution">
    <text evidence="2">The sequence shown here is derived from an EMBL/GenBank/DDBJ whole genome shotgun (WGS) entry which is preliminary data.</text>
</comment>
<evidence type="ECO:0000313" key="2">
    <source>
        <dbReference type="EMBL" id="TFK11852.1"/>
    </source>
</evidence>
<dbReference type="EMBL" id="QXTE01000027">
    <property type="protein sequence ID" value="TFK11852.1"/>
    <property type="molecule type" value="Genomic_DNA"/>
</dbReference>
<reference evidence="2 3" key="1">
    <citation type="submission" date="2019-04" db="EMBL/GenBank/DDBJ databases">
        <title>Draft genome of the big-headed turtle Platysternon megacephalum.</title>
        <authorList>
            <person name="Gong S."/>
        </authorList>
    </citation>
    <scope>NUCLEOTIDE SEQUENCE [LARGE SCALE GENOMIC DNA]</scope>
    <source>
        <strain evidence="2">DO16091913</strain>
        <tissue evidence="2">Muscle</tissue>
    </source>
</reference>
<organism evidence="2 3">
    <name type="scientific">Platysternon megacephalum</name>
    <name type="common">big-headed turtle</name>
    <dbReference type="NCBI Taxonomy" id="55544"/>
    <lineage>
        <taxon>Eukaryota</taxon>
        <taxon>Metazoa</taxon>
        <taxon>Chordata</taxon>
        <taxon>Craniata</taxon>
        <taxon>Vertebrata</taxon>
        <taxon>Euteleostomi</taxon>
        <taxon>Archelosauria</taxon>
        <taxon>Testudinata</taxon>
        <taxon>Testudines</taxon>
        <taxon>Cryptodira</taxon>
        <taxon>Durocryptodira</taxon>
        <taxon>Testudinoidea</taxon>
        <taxon>Platysternidae</taxon>
        <taxon>Platysternon</taxon>
    </lineage>
</organism>
<sequence>MSFTLHPPSAFTALLPTAGQGRPWMPRPGRASTSSQGKWPKAKPSRDYSSQHSALRLAAGQAETSRRVPTPQALHEPPGRKPAALARYCQPQHFLTPNYLIYLT</sequence>
<dbReference type="Proteomes" id="UP000297703">
    <property type="component" value="Unassembled WGS sequence"/>
</dbReference>
<accession>A0A4D9EXJ4</accession>
<reference evidence="2 3" key="2">
    <citation type="submission" date="2019-04" db="EMBL/GenBank/DDBJ databases">
        <title>The genome sequence of big-headed turtle.</title>
        <authorList>
            <person name="Gong S."/>
        </authorList>
    </citation>
    <scope>NUCLEOTIDE SEQUENCE [LARGE SCALE GENOMIC DNA]</scope>
    <source>
        <strain evidence="2">DO16091913</strain>
        <tissue evidence="2">Muscle</tissue>
    </source>
</reference>
<keyword evidence="3" id="KW-1185">Reference proteome</keyword>
<proteinExistence type="predicted"/>
<evidence type="ECO:0000313" key="3">
    <source>
        <dbReference type="Proteomes" id="UP000297703"/>
    </source>
</evidence>
<feature type="region of interest" description="Disordered" evidence="1">
    <location>
        <begin position="1"/>
        <end position="82"/>
    </location>
</feature>
<protein>
    <submittedName>
        <fullName evidence="2">Wilms tumor protein-like protein A</fullName>
    </submittedName>
</protein>
<name>A0A4D9EXJ4_9SAUR</name>
<gene>
    <name evidence="2" type="ORF">DR999_PMT04837</name>
</gene>
<evidence type="ECO:0000256" key="1">
    <source>
        <dbReference type="SAM" id="MobiDB-lite"/>
    </source>
</evidence>
<dbReference type="AlphaFoldDB" id="A0A4D9EXJ4"/>